<dbReference type="SMART" id="SM00267">
    <property type="entry name" value="GGDEF"/>
    <property type="match status" value="1"/>
</dbReference>
<dbReference type="InterPro" id="IPR000160">
    <property type="entry name" value="GGDEF_dom"/>
</dbReference>
<feature type="domain" description="GGDEF" evidence="2">
    <location>
        <begin position="23"/>
        <end position="156"/>
    </location>
</feature>
<dbReference type="SUPFAM" id="SSF55073">
    <property type="entry name" value="Nucleotide cyclase"/>
    <property type="match status" value="1"/>
</dbReference>
<dbReference type="PANTHER" id="PTHR33121">
    <property type="entry name" value="CYCLIC DI-GMP PHOSPHODIESTERASE PDEF"/>
    <property type="match status" value="1"/>
</dbReference>
<dbReference type="CDD" id="cd01948">
    <property type="entry name" value="EAL"/>
    <property type="match status" value="1"/>
</dbReference>
<dbReference type="RefSeq" id="WP_045830280.1">
    <property type="nucleotide sequence ID" value="NZ_JZRB01000030.1"/>
</dbReference>
<dbReference type="Pfam" id="PF00563">
    <property type="entry name" value="EAL"/>
    <property type="match status" value="1"/>
</dbReference>
<dbReference type="InterPro" id="IPR001633">
    <property type="entry name" value="EAL_dom"/>
</dbReference>
<dbReference type="NCBIfam" id="TIGR00254">
    <property type="entry name" value="GGDEF"/>
    <property type="match status" value="1"/>
</dbReference>
<organism evidence="3 4">
    <name type="scientific">Luteibacter yeojuensis</name>
    <dbReference type="NCBI Taxonomy" id="345309"/>
    <lineage>
        <taxon>Bacteria</taxon>
        <taxon>Pseudomonadati</taxon>
        <taxon>Pseudomonadota</taxon>
        <taxon>Gammaproteobacteria</taxon>
        <taxon>Lysobacterales</taxon>
        <taxon>Rhodanobacteraceae</taxon>
        <taxon>Luteibacter</taxon>
    </lineage>
</organism>
<evidence type="ECO:0000313" key="4">
    <source>
        <dbReference type="Proteomes" id="UP000033651"/>
    </source>
</evidence>
<dbReference type="Proteomes" id="UP000033651">
    <property type="component" value="Unassembled WGS sequence"/>
</dbReference>
<keyword evidence="4" id="KW-1185">Reference proteome</keyword>
<protein>
    <submittedName>
        <fullName evidence="3">Uncharacterized protein</fullName>
    </submittedName>
</protein>
<dbReference type="InterPro" id="IPR043128">
    <property type="entry name" value="Rev_trsase/Diguanyl_cyclase"/>
</dbReference>
<dbReference type="SMART" id="SM00052">
    <property type="entry name" value="EAL"/>
    <property type="match status" value="1"/>
</dbReference>
<evidence type="ECO:0000313" key="3">
    <source>
        <dbReference type="EMBL" id="KJV30915.1"/>
    </source>
</evidence>
<proteinExistence type="predicted"/>
<sequence length="417" mass="46355">MSDRAHLLPAVQGRLDRARPDAGLCALLVVRLRGMREAQLRFGYEFGDEVMLAARERIVSVLRHVDTVYLSGDDSFVVVLPTIRNRTHALLAATRIVGAFDDAPLAHGDRNWHGRVVVGVALCPEHGTDAELLYRRAELAHDEAVRIGEPFAIYQPEITPVEILYTELREDIAANKLDVMFQPLYDLRKGEIVSVESLARWHTAAYGNVPPSDFVPFAERSDLIVPLTRWSLNASLRHAAALHRGGCPLDVAINLSPRVFAEQGFAEQLLGALEIWGVPAEATIVEITETALLTDLDMSVRVLRRLRDRGVRVAIDDFGTGYASFAYLRHFPATELKIDKSFVDAMLTDPRTEQVVRAMVEVAHRLDLECVAEGVENEETLLRLVAMDCDIVQGYHIGRPMHAETFVAERLAAAAMV</sequence>
<dbReference type="PROSITE" id="PS50887">
    <property type="entry name" value="GGDEF"/>
    <property type="match status" value="1"/>
</dbReference>
<feature type="domain" description="EAL" evidence="1">
    <location>
        <begin position="161"/>
        <end position="414"/>
    </location>
</feature>
<evidence type="ECO:0000259" key="2">
    <source>
        <dbReference type="PROSITE" id="PS50887"/>
    </source>
</evidence>
<accession>A0A0F3KI26</accession>
<dbReference type="AlphaFoldDB" id="A0A0F3KI26"/>
<dbReference type="Pfam" id="PF00990">
    <property type="entry name" value="GGDEF"/>
    <property type="match status" value="1"/>
</dbReference>
<dbReference type="PROSITE" id="PS50883">
    <property type="entry name" value="EAL"/>
    <property type="match status" value="1"/>
</dbReference>
<dbReference type="Gene3D" id="3.30.70.270">
    <property type="match status" value="1"/>
</dbReference>
<gene>
    <name evidence="3" type="ORF">VI08_14310</name>
</gene>
<name>A0A0F3KI26_9GAMM</name>
<dbReference type="GO" id="GO:0071111">
    <property type="term" value="F:cyclic-guanylate-specific phosphodiesterase activity"/>
    <property type="evidence" value="ECO:0007669"/>
    <property type="project" value="InterPro"/>
</dbReference>
<dbReference type="SUPFAM" id="SSF141868">
    <property type="entry name" value="EAL domain-like"/>
    <property type="match status" value="1"/>
</dbReference>
<dbReference type="InterPro" id="IPR035919">
    <property type="entry name" value="EAL_sf"/>
</dbReference>
<evidence type="ECO:0000259" key="1">
    <source>
        <dbReference type="PROSITE" id="PS50883"/>
    </source>
</evidence>
<dbReference type="InterPro" id="IPR050706">
    <property type="entry name" value="Cyclic-di-GMP_PDE-like"/>
</dbReference>
<comment type="caution">
    <text evidence="3">The sequence shown here is derived from an EMBL/GenBank/DDBJ whole genome shotgun (WGS) entry which is preliminary data.</text>
</comment>
<dbReference type="Gene3D" id="3.20.20.450">
    <property type="entry name" value="EAL domain"/>
    <property type="match status" value="1"/>
</dbReference>
<dbReference type="PATRIC" id="fig|345309.4.peg.2465"/>
<dbReference type="OrthoDB" id="9812358at2"/>
<dbReference type="PANTHER" id="PTHR33121:SF70">
    <property type="entry name" value="SIGNALING PROTEIN YKOW"/>
    <property type="match status" value="1"/>
</dbReference>
<dbReference type="InterPro" id="IPR029787">
    <property type="entry name" value="Nucleotide_cyclase"/>
</dbReference>
<dbReference type="EMBL" id="JZRB01000030">
    <property type="protein sequence ID" value="KJV30915.1"/>
    <property type="molecule type" value="Genomic_DNA"/>
</dbReference>
<reference evidence="3 4" key="1">
    <citation type="submission" date="2015-03" db="EMBL/GenBank/DDBJ databases">
        <title>Draft genome sequence of Luteibacter yeojuensis strain SU11.</title>
        <authorList>
            <person name="Sulaiman J."/>
            <person name="Priya K."/>
            <person name="Chan K.-G."/>
        </authorList>
    </citation>
    <scope>NUCLEOTIDE SEQUENCE [LARGE SCALE GENOMIC DNA]</scope>
    <source>
        <strain evidence="3 4">SU11</strain>
    </source>
</reference>